<dbReference type="EMBL" id="BLKC01000072">
    <property type="protein sequence ID" value="GFF48129.1"/>
    <property type="molecule type" value="Genomic_DNA"/>
</dbReference>
<evidence type="ECO:0000313" key="1">
    <source>
        <dbReference type="EMBL" id="GFF48129.1"/>
    </source>
</evidence>
<evidence type="ECO:0000313" key="2">
    <source>
        <dbReference type="Proteomes" id="UP000465221"/>
    </source>
</evidence>
<protein>
    <submittedName>
        <fullName evidence="1">Uncharacterized protein</fullName>
    </submittedName>
</protein>
<name>A0A8H3S333_9EURO</name>
<gene>
    <name evidence="1" type="ORF">IFM46972_08473</name>
</gene>
<sequence>MPLPAPNAFIKRVYHRDDRQVFRIGLCNVPQYQLSTLGFERSLFYHDPPANFRLIVDEMVCERCEEKSKIGTLAIGDVEEEAAT</sequence>
<dbReference type="Proteomes" id="UP000465221">
    <property type="component" value="Unassembled WGS sequence"/>
</dbReference>
<accession>A0A8H3S333</accession>
<dbReference type="AlphaFoldDB" id="A0A8H3S333"/>
<comment type="caution">
    <text evidence="1">The sequence shown here is derived from an EMBL/GenBank/DDBJ whole genome shotgun (WGS) entry which is preliminary data.</text>
</comment>
<reference evidence="1 2" key="1">
    <citation type="submission" date="2020-01" db="EMBL/GenBank/DDBJ databases">
        <title>Draft genome sequence of Aspergillus udagawae IFM 46972.</title>
        <authorList>
            <person name="Takahashi H."/>
            <person name="Yaguchi T."/>
        </authorList>
    </citation>
    <scope>NUCLEOTIDE SEQUENCE [LARGE SCALE GENOMIC DNA]</scope>
    <source>
        <strain evidence="1 2">IFM 46972</strain>
    </source>
</reference>
<proteinExistence type="predicted"/>
<organism evidence="1 2">
    <name type="scientific">Aspergillus udagawae</name>
    <dbReference type="NCBI Taxonomy" id="91492"/>
    <lineage>
        <taxon>Eukaryota</taxon>
        <taxon>Fungi</taxon>
        <taxon>Dikarya</taxon>
        <taxon>Ascomycota</taxon>
        <taxon>Pezizomycotina</taxon>
        <taxon>Eurotiomycetes</taxon>
        <taxon>Eurotiomycetidae</taxon>
        <taxon>Eurotiales</taxon>
        <taxon>Aspergillaceae</taxon>
        <taxon>Aspergillus</taxon>
        <taxon>Aspergillus subgen. Fumigati</taxon>
    </lineage>
</organism>